<evidence type="ECO:0000256" key="2">
    <source>
        <dbReference type="ARBA" id="ARBA00023002"/>
    </source>
</evidence>
<evidence type="ECO:0000313" key="6">
    <source>
        <dbReference type="Proteomes" id="UP001172054"/>
    </source>
</evidence>
<dbReference type="InterPro" id="IPR057326">
    <property type="entry name" value="KR_dom"/>
</dbReference>
<dbReference type="PRINTS" id="PR00080">
    <property type="entry name" value="SDRFAMILY"/>
</dbReference>
<protein>
    <submittedName>
        <fullName evidence="5">SDR family oxidoreductase</fullName>
    </submittedName>
</protein>
<dbReference type="Pfam" id="PF00106">
    <property type="entry name" value="adh_short"/>
    <property type="match status" value="1"/>
</dbReference>
<dbReference type="PRINTS" id="PR00081">
    <property type="entry name" value="GDHRDH"/>
</dbReference>
<dbReference type="PROSITE" id="PS00061">
    <property type="entry name" value="ADH_SHORT"/>
    <property type="match status" value="1"/>
</dbReference>
<evidence type="ECO:0000256" key="3">
    <source>
        <dbReference type="RuleBase" id="RU000363"/>
    </source>
</evidence>
<proteinExistence type="inferred from homology"/>
<dbReference type="Proteomes" id="UP001172054">
    <property type="component" value="Unassembled WGS sequence"/>
</dbReference>
<dbReference type="PANTHER" id="PTHR43391">
    <property type="entry name" value="RETINOL DEHYDROGENASE-RELATED"/>
    <property type="match status" value="1"/>
</dbReference>
<evidence type="ECO:0000259" key="4">
    <source>
        <dbReference type="SMART" id="SM00822"/>
    </source>
</evidence>
<comment type="caution">
    <text evidence="5">The sequence shown here is derived from an EMBL/GenBank/DDBJ whole genome shotgun (WGS) entry which is preliminary data.</text>
</comment>
<dbReference type="SUPFAM" id="SSF51735">
    <property type="entry name" value="NAD(P)-binding Rossmann-fold domains"/>
    <property type="match status" value="1"/>
</dbReference>
<dbReference type="PANTHER" id="PTHR43391:SF82">
    <property type="entry name" value="OXIDOREDUCTASE SADH-RELATED"/>
    <property type="match status" value="1"/>
</dbReference>
<dbReference type="InterPro" id="IPR020904">
    <property type="entry name" value="Sc_DH/Rdtase_CS"/>
</dbReference>
<dbReference type="SMART" id="SM00822">
    <property type="entry name" value="PKS_KR"/>
    <property type="match status" value="1"/>
</dbReference>
<gene>
    <name evidence="5" type="ORF">QWY15_13940</name>
</gene>
<feature type="domain" description="Ketoreductase" evidence="4">
    <location>
        <begin position="32"/>
        <end position="219"/>
    </location>
</feature>
<name>A0ABT8MU13_9BACL</name>
<sequence length="358" mass="39262">MDINQPNSSSRFSGKQSKPYKGKIKLKNLKDQVIVITGASSGIGLVTARMAAAKGAKVVAAARNEEALQQLVEELKEQGHEAVWVKADVGREEDVQRIAETAISKFGTFDTWVNNAGVSIFGKAMEVSIDDMKRMFDTNFWSQVYGSRIAVNHFKERGVPGALINVGSVFGDRGVVVQSTYSAAKFAVHGWTENLRMELEKEKAPVSVTLIHPGRIDTPYNEHARSYLEKQPAHVGMIYPPEAVAEAILFTAEHPKRDMYVGFQAKWGAIVGGLAPRLTDKAMELTMFRTQQSERPSRSVEDNALYEAGYGMHERGTHVGWIRSGSWYVKAAKHPVLTAAAIAGVGSLLWNAAAKSKD</sequence>
<evidence type="ECO:0000256" key="1">
    <source>
        <dbReference type="ARBA" id="ARBA00006484"/>
    </source>
</evidence>
<comment type="similarity">
    <text evidence="1 3">Belongs to the short-chain dehydrogenases/reductases (SDR) family.</text>
</comment>
<keyword evidence="2" id="KW-0560">Oxidoreductase</keyword>
<dbReference type="EMBL" id="JAUJWW010000006">
    <property type="protein sequence ID" value="MDN7228396.1"/>
    <property type="molecule type" value="Genomic_DNA"/>
</dbReference>
<dbReference type="InterPro" id="IPR036291">
    <property type="entry name" value="NAD(P)-bd_dom_sf"/>
</dbReference>
<dbReference type="InterPro" id="IPR002347">
    <property type="entry name" value="SDR_fam"/>
</dbReference>
<dbReference type="Gene3D" id="3.40.50.720">
    <property type="entry name" value="NAD(P)-binding Rossmann-like Domain"/>
    <property type="match status" value="1"/>
</dbReference>
<evidence type="ECO:0000313" key="5">
    <source>
        <dbReference type="EMBL" id="MDN7228396.1"/>
    </source>
</evidence>
<reference evidence="5 6" key="1">
    <citation type="submission" date="2023-06" db="EMBL/GenBank/DDBJ databases">
        <title>Novel species in genus Planococcus.</title>
        <authorList>
            <person name="Ning S."/>
        </authorList>
    </citation>
    <scope>NUCLEOTIDE SEQUENCE [LARGE SCALE GENOMIC DNA]</scope>
    <source>
        <strain evidence="5 6">N064</strain>
    </source>
</reference>
<keyword evidence="6" id="KW-1185">Reference proteome</keyword>
<accession>A0ABT8MU13</accession>
<dbReference type="RefSeq" id="WP_301726801.1">
    <property type="nucleotide sequence ID" value="NZ_JAUJWW010000006.1"/>
</dbReference>
<organism evidence="5 6">
    <name type="scientific">Planococcus liqunii</name>
    <dbReference type="NCBI Taxonomy" id="3058394"/>
    <lineage>
        <taxon>Bacteria</taxon>
        <taxon>Bacillati</taxon>
        <taxon>Bacillota</taxon>
        <taxon>Bacilli</taxon>
        <taxon>Bacillales</taxon>
        <taxon>Caryophanaceae</taxon>
        <taxon>Planococcus</taxon>
    </lineage>
</organism>
<dbReference type="NCBIfam" id="NF005495">
    <property type="entry name" value="PRK07109.1"/>
    <property type="match status" value="1"/>
</dbReference>
<dbReference type="CDD" id="cd05360">
    <property type="entry name" value="SDR_c3"/>
    <property type="match status" value="1"/>
</dbReference>